<dbReference type="AlphaFoldDB" id="A0AAJ7WN95"/>
<organism evidence="1 2">
    <name type="scientific">Petromyzon marinus</name>
    <name type="common">Sea lamprey</name>
    <dbReference type="NCBI Taxonomy" id="7757"/>
    <lineage>
        <taxon>Eukaryota</taxon>
        <taxon>Metazoa</taxon>
        <taxon>Chordata</taxon>
        <taxon>Craniata</taxon>
        <taxon>Vertebrata</taxon>
        <taxon>Cyclostomata</taxon>
        <taxon>Hyperoartia</taxon>
        <taxon>Petromyzontiformes</taxon>
        <taxon>Petromyzontidae</taxon>
        <taxon>Petromyzon</taxon>
    </lineage>
</organism>
<dbReference type="CTD" id="126823"/>
<dbReference type="Gene3D" id="2.120.10.80">
    <property type="entry name" value="Kelch-type beta propeller"/>
    <property type="match status" value="2"/>
</dbReference>
<name>A0AAJ7WN95_PETMA</name>
<reference evidence="2" key="1">
    <citation type="submission" date="2025-08" db="UniProtKB">
        <authorList>
            <consortium name="RefSeq"/>
        </authorList>
    </citation>
    <scope>IDENTIFICATION</scope>
    <source>
        <tissue evidence="2">Sperm</tissue>
    </source>
</reference>
<dbReference type="RefSeq" id="XP_032804021.1">
    <property type="nucleotide sequence ID" value="XM_032948130.1"/>
</dbReference>
<sequence length="387" mass="40990">MEDPDETEGSAIPVDPLAPASMPAWRVLLSDPCLARLHHTCTAAHGGQLLYVVGGLARPGGPPLSDVVAVELRGGQDGTTAAVRAVPGPAPPPRSHHAAALLSRRWLLVLGGWDGARRTADAFLLDTESEGAGWRTLSEEPGSEPPAGLSGHSLTVVREPAGRADGRVELVVLGREGGVRTQRRHGCLYRVRLHPGRGTLRYEPLPALVASRSGHSATMAREPSGGGHRLLAFGGRDSRELEVVARWPARGPGSLELGSLPESVSSEDRALERYLWAIAVPSRGPPRALRLHTMTPLGPRIALLSGGEESFSCVSSPSRRATNLRLHLLDTSRAEWRTLQAAALERSAHCVCMLGGHVLAVGGLPSRGGHPCPELCILELSPELPEV</sequence>
<dbReference type="KEGG" id="pmrn:116939566"/>
<dbReference type="InterPro" id="IPR042941">
    <property type="entry name" value="KLDC9"/>
</dbReference>
<protein>
    <submittedName>
        <fullName evidence="2">Kelch domain-containing protein 9</fullName>
    </submittedName>
</protein>
<accession>A0AAJ7WN95</accession>
<dbReference type="SUPFAM" id="SSF117281">
    <property type="entry name" value="Kelch motif"/>
    <property type="match status" value="1"/>
</dbReference>
<dbReference type="PANTHER" id="PTHR47196:SF1">
    <property type="entry name" value="KELCH DOMAIN-CONTAINING PROTEIN 9"/>
    <property type="match status" value="1"/>
</dbReference>
<gene>
    <name evidence="2" type="primary">KLHDC9</name>
</gene>
<proteinExistence type="predicted"/>
<dbReference type="InterPro" id="IPR015915">
    <property type="entry name" value="Kelch-typ_b-propeller"/>
</dbReference>
<evidence type="ECO:0000313" key="1">
    <source>
        <dbReference type="Proteomes" id="UP001318040"/>
    </source>
</evidence>
<dbReference type="GO" id="GO:0030332">
    <property type="term" value="F:cyclin binding"/>
    <property type="evidence" value="ECO:0007669"/>
    <property type="project" value="TreeGrafter"/>
</dbReference>
<keyword evidence="1" id="KW-1185">Reference proteome</keyword>
<evidence type="ECO:0000313" key="2">
    <source>
        <dbReference type="RefSeq" id="XP_032804021.1"/>
    </source>
</evidence>
<dbReference type="PANTHER" id="PTHR47196">
    <property type="entry name" value="KELCH DOMAIN-CONTAINING PROTEIN 9"/>
    <property type="match status" value="1"/>
</dbReference>
<dbReference type="Proteomes" id="UP001318040">
    <property type="component" value="Chromosome 6"/>
</dbReference>